<dbReference type="Pfam" id="PF00005">
    <property type="entry name" value="ABC_tran"/>
    <property type="match status" value="1"/>
</dbReference>
<evidence type="ECO:0000313" key="13">
    <source>
        <dbReference type="EMBL" id="CAB4937787.1"/>
    </source>
</evidence>
<evidence type="ECO:0000259" key="12">
    <source>
        <dbReference type="PROSITE" id="PS50990"/>
    </source>
</evidence>
<evidence type="ECO:0000256" key="2">
    <source>
        <dbReference type="ARBA" id="ARBA00022448"/>
    </source>
</evidence>
<evidence type="ECO:0000256" key="7">
    <source>
        <dbReference type="ARBA" id="ARBA00022989"/>
    </source>
</evidence>
<dbReference type="InterPro" id="IPR003593">
    <property type="entry name" value="AAA+_ATPase"/>
</dbReference>
<keyword evidence="6" id="KW-0067">ATP-binding</keyword>
<dbReference type="FunFam" id="3.40.50.300:FF:000299">
    <property type="entry name" value="ABC transporter ATP-binding protein/permease"/>
    <property type="match status" value="1"/>
</dbReference>
<dbReference type="SUPFAM" id="SSF90123">
    <property type="entry name" value="ABC transporter transmembrane region"/>
    <property type="match status" value="1"/>
</dbReference>
<feature type="transmembrane region" description="Helical" evidence="9">
    <location>
        <begin position="270"/>
        <end position="291"/>
    </location>
</feature>
<evidence type="ECO:0000256" key="8">
    <source>
        <dbReference type="ARBA" id="ARBA00023136"/>
    </source>
</evidence>
<dbReference type="InterPro" id="IPR036640">
    <property type="entry name" value="ABC1_TM_sf"/>
</dbReference>
<accession>A0A6J7J578</accession>
<feature type="transmembrane region" description="Helical" evidence="9">
    <location>
        <begin position="200"/>
        <end position="225"/>
    </location>
</feature>
<evidence type="ECO:0000256" key="6">
    <source>
        <dbReference type="ARBA" id="ARBA00022840"/>
    </source>
</evidence>
<keyword evidence="8 9" id="KW-0472">Membrane</keyword>
<keyword evidence="5" id="KW-0547">Nucleotide-binding</keyword>
<dbReference type="CDD" id="cd18779">
    <property type="entry name" value="ABC_6TM_T1SS_like"/>
    <property type="match status" value="1"/>
</dbReference>
<feature type="transmembrane region" description="Helical" evidence="9">
    <location>
        <begin position="381"/>
        <end position="403"/>
    </location>
</feature>
<dbReference type="SMART" id="SM00382">
    <property type="entry name" value="AAA"/>
    <property type="match status" value="1"/>
</dbReference>
<dbReference type="PROSITE" id="PS50990">
    <property type="entry name" value="PEPTIDASE_C39"/>
    <property type="match status" value="1"/>
</dbReference>
<feature type="domain" description="ABC transmembrane type-1" evidence="11">
    <location>
        <begin position="163"/>
        <end position="442"/>
    </location>
</feature>
<evidence type="ECO:0000256" key="4">
    <source>
        <dbReference type="ARBA" id="ARBA00022692"/>
    </source>
</evidence>
<comment type="subcellular location">
    <subcellularLocation>
        <location evidence="1">Cell membrane</location>
        <topology evidence="1">Multi-pass membrane protein</topology>
    </subcellularLocation>
</comment>
<keyword evidence="7 9" id="KW-1133">Transmembrane helix</keyword>
<dbReference type="GO" id="GO:0006508">
    <property type="term" value="P:proteolysis"/>
    <property type="evidence" value="ECO:0007669"/>
    <property type="project" value="InterPro"/>
</dbReference>
<feature type="domain" description="Peptidase C39" evidence="12">
    <location>
        <begin position="6"/>
        <end position="125"/>
    </location>
</feature>
<dbReference type="GO" id="GO:0016887">
    <property type="term" value="F:ATP hydrolysis activity"/>
    <property type="evidence" value="ECO:0007669"/>
    <property type="project" value="InterPro"/>
</dbReference>
<proteinExistence type="predicted"/>
<keyword evidence="3" id="KW-1003">Cell membrane</keyword>
<evidence type="ECO:0000256" key="3">
    <source>
        <dbReference type="ARBA" id="ARBA00022475"/>
    </source>
</evidence>
<feature type="domain" description="ABC transporter" evidence="10">
    <location>
        <begin position="475"/>
        <end position="708"/>
    </location>
</feature>
<gene>
    <name evidence="13" type="ORF">UFOPK3564_02755</name>
</gene>
<dbReference type="PROSITE" id="PS00211">
    <property type="entry name" value="ABC_TRANSPORTER_1"/>
    <property type="match status" value="1"/>
</dbReference>
<keyword evidence="2" id="KW-0813">Transport</keyword>
<dbReference type="PANTHER" id="PTHR24221:SF606">
    <property type="entry name" value="COLICIN V SECRETION-PROCESSING ATP-BINDING PROTEIN"/>
    <property type="match status" value="1"/>
</dbReference>
<dbReference type="PROSITE" id="PS50929">
    <property type="entry name" value="ABC_TM1F"/>
    <property type="match status" value="1"/>
</dbReference>
<keyword evidence="4 9" id="KW-0812">Transmembrane</keyword>
<dbReference type="Gene3D" id="1.20.1560.10">
    <property type="entry name" value="ABC transporter type 1, transmembrane domain"/>
    <property type="match status" value="1"/>
</dbReference>
<dbReference type="Pfam" id="PF03412">
    <property type="entry name" value="Peptidase_C39"/>
    <property type="match status" value="1"/>
</dbReference>
<dbReference type="PROSITE" id="PS50893">
    <property type="entry name" value="ABC_TRANSPORTER_2"/>
    <property type="match status" value="1"/>
</dbReference>
<dbReference type="Gene3D" id="3.90.70.10">
    <property type="entry name" value="Cysteine proteinases"/>
    <property type="match status" value="1"/>
</dbReference>
<dbReference type="GO" id="GO:0005524">
    <property type="term" value="F:ATP binding"/>
    <property type="evidence" value="ECO:0007669"/>
    <property type="project" value="UniProtKB-KW"/>
</dbReference>
<dbReference type="PANTHER" id="PTHR24221">
    <property type="entry name" value="ATP-BINDING CASSETTE SUB-FAMILY B"/>
    <property type="match status" value="1"/>
</dbReference>
<evidence type="ECO:0000259" key="10">
    <source>
        <dbReference type="PROSITE" id="PS50893"/>
    </source>
</evidence>
<dbReference type="EMBL" id="CAFBMK010000215">
    <property type="protein sequence ID" value="CAB4937787.1"/>
    <property type="molecule type" value="Genomic_DNA"/>
</dbReference>
<dbReference type="Gene3D" id="3.40.50.300">
    <property type="entry name" value="P-loop containing nucleotide triphosphate hydrolases"/>
    <property type="match status" value="1"/>
</dbReference>
<dbReference type="InterPro" id="IPR011527">
    <property type="entry name" value="ABC1_TM_dom"/>
</dbReference>
<dbReference type="InterPro" id="IPR005074">
    <property type="entry name" value="Peptidase_C39"/>
</dbReference>
<dbReference type="GO" id="GO:0005886">
    <property type="term" value="C:plasma membrane"/>
    <property type="evidence" value="ECO:0007669"/>
    <property type="project" value="UniProtKB-SubCell"/>
</dbReference>
<dbReference type="GO" id="GO:0140359">
    <property type="term" value="F:ABC-type transporter activity"/>
    <property type="evidence" value="ECO:0007669"/>
    <property type="project" value="InterPro"/>
</dbReference>
<dbReference type="InterPro" id="IPR027417">
    <property type="entry name" value="P-loop_NTPase"/>
</dbReference>
<sequence>MPVVRQDSAVECGAASLTMILRYWGLDVPLAEVHERCNVGRDGANARDIAAAARSYGLQVSPHTVGLDELSEAPVPAILHWSFSHFVVLERFSVSHATIVDPGGGRREVTRRELSEQFTGILLGFAPGPGFAPEALEEDDPAWKVVARRALRGAGVRRLMVQILAISLLLQVLGLAVPLLTRAVVDEIVPQGLDSVMTTIGLGIAVLVLTVGVASYLRGLFLVLLQSRLDVRLMAGFFEHVLALPYRYFQERSTGDLLQRLSSNVEIRNILSSQILAGLLDGAMVIVYGVVLVVIDPIFGMAALVIGGIQVGLLVLTTPKMTMLVAEQLSEEARSQSFLVESLAGVATLKSSGSEDRALAHWMSLFTGQVHATMRQGRQQVLISGVTSTIQRFAPLVLLWIAADAALSGRLSLGSALALVSLGGLFLQPLGTLISSGQVLQQVGGHLDRIATVLRVDPEEQPGTRRATPDLQGGIRLEGVSFRYDPGGAWTLHDLHLDIAPGTRVALVGPTGSGKSTIVKLLLGFYVPEEGEVLVDGRPLSELDLRSYRSQLGVVMQDPRVFNTSIRRNIALHDPSLSVAQVERAAELAELADDIRRMPMGFETMVAEGGEALSGGQRQRLALARALVREPRLLVLDEATSSLDMATEARVAQHLREIRCTTVVIAHRLSTVADADVIVVLKDGGVVEQGDHRTLLAQDGVYAELVRGQMLQDTPS</sequence>
<name>A0A6J7J578_9ZZZZ</name>
<dbReference type="InterPro" id="IPR017871">
    <property type="entry name" value="ABC_transporter-like_CS"/>
</dbReference>
<reference evidence="13" key="1">
    <citation type="submission" date="2020-05" db="EMBL/GenBank/DDBJ databases">
        <authorList>
            <person name="Chiriac C."/>
            <person name="Salcher M."/>
            <person name="Ghai R."/>
            <person name="Kavagutti S V."/>
        </authorList>
    </citation>
    <scope>NUCLEOTIDE SEQUENCE</scope>
</reference>
<dbReference type="Pfam" id="PF00664">
    <property type="entry name" value="ABC_membrane"/>
    <property type="match status" value="1"/>
</dbReference>
<dbReference type="SUPFAM" id="SSF52540">
    <property type="entry name" value="P-loop containing nucleoside triphosphate hydrolases"/>
    <property type="match status" value="1"/>
</dbReference>
<dbReference type="GO" id="GO:0008233">
    <property type="term" value="F:peptidase activity"/>
    <property type="evidence" value="ECO:0007669"/>
    <property type="project" value="InterPro"/>
</dbReference>
<protein>
    <submittedName>
        <fullName evidence="13">Unannotated protein</fullName>
    </submittedName>
</protein>
<evidence type="ECO:0000256" key="5">
    <source>
        <dbReference type="ARBA" id="ARBA00022741"/>
    </source>
</evidence>
<dbReference type="InterPro" id="IPR003439">
    <property type="entry name" value="ABC_transporter-like_ATP-bd"/>
</dbReference>
<organism evidence="13">
    <name type="scientific">freshwater metagenome</name>
    <dbReference type="NCBI Taxonomy" id="449393"/>
    <lineage>
        <taxon>unclassified sequences</taxon>
        <taxon>metagenomes</taxon>
        <taxon>ecological metagenomes</taxon>
    </lineage>
</organism>
<dbReference type="InterPro" id="IPR039421">
    <property type="entry name" value="Type_1_exporter"/>
</dbReference>
<feature type="transmembrane region" description="Helical" evidence="9">
    <location>
        <begin position="297"/>
        <end position="316"/>
    </location>
</feature>
<evidence type="ECO:0000256" key="1">
    <source>
        <dbReference type="ARBA" id="ARBA00004651"/>
    </source>
</evidence>
<dbReference type="AlphaFoldDB" id="A0A6J7J578"/>
<feature type="transmembrane region" description="Helical" evidence="9">
    <location>
        <begin position="159"/>
        <end position="180"/>
    </location>
</feature>
<dbReference type="GO" id="GO:0034040">
    <property type="term" value="F:ATPase-coupled lipid transmembrane transporter activity"/>
    <property type="evidence" value="ECO:0007669"/>
    <property type="project" value="TreeGrafter"/>
</dbReference>
<evidence type="ECO:0000259" key="11">
    <source>
        <dbReference type="PROSITE" id="PS50929"/>
    </source>
</evidence>
<evidence type="ECO:0000256" key="9">
    <source>
        <dbReference type="SAM" id="Phobius"/>
    </source>
</evidence>